<reference evidence="12 13" key="1">
    <citation type="submission" date="2012-09" db="EMBL/GenBank/DDBJ databases">
        <title>Genome Sequence of alkane-degrading Bacterium Alcanivorax jadensis T9.</title>
        <authorList>
            <person name="Lai Q."/>
            <person name="Shao Z."/>
        </authorList>
    </citation>
    <scope>NUCLEOTIDE SEQUENCE [LARGE SCALE GENOMIC DNA]</scope>
    <source>
        <strain evidence="12 13">T9</strain>
    </source>
</reference>
<keyword evidence="8" id="KW-0804">Transcription</keyword>
<evidence type="ECO:0000256" key="5">
    <source>
        <dbReference type="ARBA" id="ARBA00022763"/>
    </source>
</evidence>
<dbReference type="InterPro" id="IPR016221">
    <property type="entry name" value="Bifunct_regulatory_prot_Ada"/>
</dbReference>
<dbReference type="PROSITE" id="PS01124">
    <property type="entry name" value="HTH_ARAC_FAMILY_2"/>
    <property type="match status" value="1"/>
</dbReference>
<evidence type="ECO:0000256" key="1">
    <source>
        <dbReference type="ARBA" id="ARBA00001286"/>
    </source>
</evidence>
<evidence type="ECO:0000256" key="9">
    <source>
        <dbReference type="ARBA" id="ARBA00023204"/>
    </source>
</evidence>
<dbReference type="EMBL" id="ARXU01000001">
    <property type="protein sequence ID" value="KGD62876.1"/>
    <property type="molecule type" value="Genomic_DNA"/>
</dbReference>
<dbReference type="InterPro" id="IPR036217">
    <property type="entry name" value="MethylDNA_cys_MeTrfase_DNAb"/>
</dbReference>
<dbReference type="InterPro" id="IPR001497">
    <property type="entry name" value="MethylDNA_cys_MeTrfase_AS"/>
</dbReference>
<keyword evidence="4" id="KW-0808">Transferase</keyword>
<feature type="domain" description="HTH araC/xylS-type" evidence="11">
    <location>
        <begin position="83"/>
        <end position="183"/>
    </location>
</feature>
<dbReference type="InterPro" id="IPR018060">
    <property type="entry name" value="HTH_AraC"/>
</dbReference>
<dbReference type="SMART" id="SM00342">
    <property type="entry name" value="HTH_ARAC"/>
    <property type="match status" value="1"/>
</dbReference>
<accession>A0ABR4WGX5</accession>
<dbReference type="PANTHER" id="PTHR10815:SF14">
    <property type="entry name" value="BIFUNCTIONAL TRANSCRIPTIONAL ACTIVATOR_DNA REPAIR ENZYME ADA"/>
    <property type="match status" value="1"/>
</dbReference>
<keyword evidence="5" id="KW-0227">DNA damage</keyword>
<evidence type="ECO:0000313" key="12">
    <source>
        <dbReference type="EMBL" id="KGD62876.1"/>
    </source>
</evidence>
<keyword evidence="9" id="KW-0234">DNA repair</keyword>
<dbReference type="SUPFAM" id="SSF53155">
    <property type="entry name" value="Methylated DNA-protein cysteine methyltransferase domain"/>
    <property type="match status" value="1"/>
</dbReference>
<dbReference type="RefSeq" id="WP_035244357.1">
    <property type="nucleotide sequence ID" value="NZ_ARXU01000001.1"/>
</dbReference>
<dbReference type="PROSITE" id="PS00374">
    <property type="entry name" value="MGMT"/>
    <property type="match status" value="1"/>
</dbReference>
<dbReference type="InterPro" id="IPR004026">
    <property type="entry name" value="Ada_DNA_repair_Zn-bd"/>
</dbReference>
<dbReference type="InterPro" id="IPR036388">
    <property type="entry name" value="WH-like_DNA-bd_sf"/>
</dbReference>
<evidence type="ECO:0000256" key="4">
    <source>
        <dbReference type="ARBA" id="ARBA00022679"/>
    </source>
</evidence>
<dbReference type="SUPFAM" id="SSF57884">
    <property type="entry name" value="Ada DNA repair protein, N-terminal domain (N-Ada 10)"/>
    <property type="match status" value="1"/>
</dbReference>
<dbReference type="PANTHER" id="PTHR10815">
    <property type="entry name" value="METHYLATED-DNA--PROTEIN-CYSTEINE METHYLTRANSFERASE"/>
    <property type="match status" value="1"/>
</dbReference>
<dbReference type="Pfam" id="PF01035">
    <property type="entry name" value="DNA_binding_1"/>
    <property type="match status" value="1"/>
</dbReference>
<dbReference type="Pfam" id="PF12833">
    <property type="entry name" value="HTH_18"/>
    <property type="match status" value="1"/>
</dbReference>
<dbReference type="NCBIfam" id="TIGR00589">
    <property type="entry name" value="ogt"/>
    <property type="match status" value="1"/>
</dbReference>
<evidence type="ECO:0000256" key="2">
    <source>
        <dbReference type="ARBA" id="ARBA00001947"/>
    </source>
</evidence>
<dbReference type="InterPro" id="IPR036631">
    <property type="entry name" value="MGMT_N_sf"/>
</dbReference>
<evidence type="ECO:0000256" key="6">
    <source>
        <dbReference type="ARBA" id="ARBA00023015"/>
    </source>
</evidence>
<sequence>MSTVTAQITDTQWHAIQNRDRSADGRFVYGVITTGIFCRPSCPARRPNPANVRVFPNGQEALQAGFRPCRRCNPFSLAGSPVTDTVTALCRHIEQSHSLPTLKELAAQCGWSRHHLQRQFKAVTGVSPRDYGLAVRRRRLTGNLQRHASISGAMQESGMESGSQLYSQGKQMLGMLPGQYRSGGTGTAIRFAMAECSLGSLLVAETSQGLCAISLGDAPEPLLEEFQARFAGAELLPPDPAFDSKVARVISLVEDPKQSLSLPLDIRGTAFQQRVWQALQQIPPGTTLSYQALAETLGQPGAARAVASACAANTLAVAIPCHRIVRRDGSLSGYRWGVERKRVLLERELENKESE</sequence>
<evidence type="ECO:0000313" key="13">
    <source>
        <dbReference type="Proteomes" id="UP000029443"/>
    </source>
</evidence>
<dbReference type="Gene3D" id="1.10.10.60">
    <property type="entry name" value="Homeodomain-like"/>
    <property type="match status" value="1"/>
</dbReference>
<name>A0ABR4WGX5_9GAMM</name>
<evidence type="ECO:0000256" key="10">
    <source>
        <dbReference type="ARBA" id="ARBA00049348"/>
    </source>
</evidence>
<protein>
    <submittedName>
        <fullName evidence="12">Adenosine deaminase</fullName>
    </submittedName>
</protein>
<dbReference type="Gene3D" id="3.40.10.10">
    <property type="entry name" value="DNA Methylphosphotriester Repair Domain"/>
    <property type="match status" value="1"/>
</dbReference>
<dbReference type="SUPFAM" id="SSF46767">
    <property type="entry name" value="Methylated DNA-protein cysteine methyltransferase, C-terminal domain"/>
    <property type="match status" value="1"/>
</dbReference>
<evidence type="ECO:0000256" key="3">
    <source>
        <dbReference type="ARBA" id="ARBA00022603"/>
    </source>
</evidence>
<dbReference type="Proteomes" id="UP000029443">
    <property type="component" value="Unassembled WGS sequence"/>
</dbReference>
<dbReference type="Pfam" id="PF02870">
    <property type="entry name" value="Methyltransf_1N"/>
    <property type="match status" value="1"/>
</dbReference>
<dbReference type="SUPFAM" id="SSF46689">
    <property type="entry name" value="Homeodomain-like"/>
    <property type="match status" value="1"/>
</dbReference>
<evidence type="ECO:0000256" key="8">
    <source>
        <dbReference type="ARBA" id="ARBA00023163"/>
    </source>
</evidence>
<organism evidence="12 13">
    <name type="scientific">Alcanivorax jadensis T9</name>
    <dbReference type="NCBI Taxonomy" id="1177181"/>
    <lineage>
        <taxon>Bacteria</taxon>
        <taxon>Pseudomonadati</taxon>
        <taxon>Pseudomonadota</taxon>
        <taxon>Gammaproteobacteria</taxon>
        <taxon>Oceanospirillales</taxon>
        <taxon>Alcanivoracaceae</taxon>
        <taxon>Alcanivorax</taxon>
    </lineage>
</organism>
<evidence type="ECO:0000256" key="7">
    <source>
        <dbReference type="ARBA" id="ARBA00023159"/>
    </source>
</evidence>
<dbReference type="Gene3D" id="3.30.160.70">
    <property type="entry name" value="Methylated DNA-protein cysteine methyltransferase domain"/>
    <property type="match status" value="1"/>
</dbReference>
<dbReference type="CDD" id="cd06445">
    <property type="entry name" value="ATase"/>
    <property type="match status" value="1"/>
</dbReference>
<dbReference type="InterPro" id="IPR014048">
    <property type="entry name" value="MethylDNA_cys_MeTrfase_DNA-bd"/>
</dbReference>
<dbReference type="InterPro" id="IPR008332">
    <property type="entry name" value="MethylG_MeTrfase_N"/>
</dbReference>
<proteinExistence type="predicted"/>
<keyword evidence="6" id="KW-0805">Transcription regulation</keyword>
<dbReference type="PIRSF" id="PIRSF000409">
    <property type="entry name" value="Ada"/>
    <property type="match status" value="1"/>
</dbReference>
<dbReference type="NCBIfam" id="NF011964">
    <property type="entry name" value="PRK15435.1"/>
    <property type="match status" value="1"/>
</dbReference>
<comment type="catalytic activity">
    <reaction evidence="10">
        <text>a 6-O-methyl-2'-deoxyguanosine in DNA + L-cysteinyl-[protein] = S-methyl-L-cysteinyl-[protein] + a 2'-deoxyguanosine in DNA</text>
        <dbReference type="Rhea" id="RHEA:24000"/>
        <dbReference type="Rhea" id="RHEA-COMP:10131"/>
        <dbReference type="Rhea" id="RHEA-COMP:10132"/>
        <dbReference type="Rhea" id="RHEA-COMP:11367"/>
        <dbReference type="Rhea" id="RHEA-COMP:11368"/>
        <dbReference type="ChEBI" id="CHEBI:29950"/>
        <dbReference type="ChEBI" id="CHEBI:82612"/>
        <dbReference type="ChEBI" id="CHEBI:85445"/>
        <dbReference type="ChEBI" id="CHEBI:85448"/>
        <dbReference type="EC" id="2.1.1.63"/>
    </reaction>
</comment>
<comment type="catalytic activity">
    <reaction evidence="1">
        <text>a 4-O-methyl-thymidine in DNA + L-cysteinyl-[protein] = a thymidine in DNA + S-methyl-L-cysteinyl-[protein]</text>
        <dbReference type="Rhea" id="RHEA:53428"/>
        <dbReference type="Rhea" id="RHEA-COMP:10131"/>
        <dbReference type="Rhea" id="RHEA-COMP:10132"/>
        <dbReference type="Rhea" id="RHEA-COMP:13555"/>
        <dbReference type="Rhea" id="RHEA-COMP:13556"/>
        <dbReference type="ChEBI" id="CHEBI:29950"/>
        <dbReference type="ChEBI" id="CHEBI:82612"/>
        <dbReference type="ChEBI" id="CHEBI:137386"/>
        <dbReference type="ChEBI" id="CHEBI:137387"/>
        <dbReference type="EC" id="2.1.1.63"/>
    </reaction>
</comment>
<dbReference type="InterPro" id="IPR009057">
    <property type="entry name" value="Homeodomain-like_sf"/>
</dbReference>
<gene>
    <name evidence="12" type="ORF">T9A_00196</name>
</gene>
<dbReference type="InterPro" id="IPR035451">
    <property type="entry name" value="Ada-like_dom_sf"/>
</dbReference>
<keyword evidence="13" id="KW-1185">Reference proteome</keyword>
<dbReference type="Gene3D" id="1.10.10.10">
    <property type="entry name" value="Winged helix-like DNA-binding domain superfamily/Winged helix DNA-binding domain"/>
    <property type="match status" value="1"/>
</dbReference>
<comment type="cofactor">
    <cofactor evidence="2">
        <name>Zn(2+)</name>
        <dbReference type="ChEBI" id="CHEBI:29105"/>
    </cofactor>
</comment>
<keyword evidence="3" id="KW-0489">Methyltransferase</keyword>
<comment type="caution">
    <text evidence="12">The sequence shown here is derived from an EMBL/GenBank/DDBJ whole genome shotgun (WGS) entry which is preliminary data.</text>
</comment>
<keyword evidence="7" id="KW-0010">Activator</keyword>
<dbReference type="Pfam" id="PF02805">
    <property type="entry name" value="Ada_Zn_binding"/>
    <property type="match status" value="1"/>
</dbReference>
<evidence type="ECO:0000259" key="11">
    <source>
        <dbReference type="PROSITE" id="PS01124"/>
    </source>
</evidence>